<dbReference type="OrthoDB" id="10365067at2759"/>
<name>A0A834VD95_SARSC</name>
<evidence type="ECO:0000313" key="3">
    <source>
        <dbReference type="EnsemblMetazoa" id="KAF7492571.1"/>
    </source>
</evidence>
<accession>A0A834VD95</accession>
<evidence type="ECO:0000313" key="2">
    <source>
        <dbReference type="EMBL" id="KAF7492571.1"/>
    </source>
</evidence>
<evidence type="ECO:0000313" key="4">
    <source>
        <dbReference type="Proteomes" id="UP000070412"/>
    </source>
</evidence>
<proteinExistence type="predicted"/>
<keyword evidence="4" id="KW-1185">Reference proteome</keyword>
<dbReference type="EnsemblMetazoa" id="SSS_818s_mrna">
    <property type="protein sequence ID" value="KAF7492571.1"/>
    <property type="gene ID" value="SSS_818"/>
</dbReference>
<dbReference type="Proteomes" id="UP000070412">
    <property type="component" value="Unassembled WGS sequence"/>
</dbReference>
<reference evidence="2" key="2">
    <citation type="submission" date="2020-01" db="EMBL/GenBank/DDBJ databases">
        <authorList>
            <person name="Korhonen P.K.K."/>
            <person name="Guangxu M.G."/>
            <person name="Wang T.W."/>
            <person name="Stroehlein A.J.S."/>
            <person name="Young N.D."/>
            <person name="Ang C.-S.A."/>
            <person name="Fernando D.W.F."/>
            <person name="Lu H.L."/>
            <person name="Taylor S.T."/>
            <person name="Ehtesham M.E.M."/>
            <person name="Najaraj S.H.N."/>
            <person name="Harsha G.H.G."/>
            <person name="Madugundu A.M."/>
            <person name="Renuse S.R."/>
            <person name="Holt D.H."/>
            <person name="Pandey A.P."/>
            <person name="Papenfuss A.P."/>
            <person name="Gasser R.B.G."/>
            <person name="Fischer K.F."/>
        </authorList>
    </citation>
    <scope>NUCLEOTIDE SEQUENCE</scope>
    <source>
        <strain evidence="2">SSS_KF_BRIS2020</strain>
    </source>
</reference>
<dbReference type="EMBL" id="WVUK01000056">
    <property type="protein sequence ID" value="KAF7492571.1"/>
    <property type="molecule type" value="Genomic_DNA"/>
</dbReference>
<gene>
    <name evidence="2" type="ORF">SSS_818</name>
</gene>
<reference evidence="3" key="3">
    <citation type="submission" date="2022-06" db="UniProtKB">
        <authorList>
            <consortium name="EnsemblMetazoa"/>
        </authorList>
    </citation>
    <scope>IDENTIFICATION</scope>
</reference>
<keyword evidence="1" id="KW-0732">Signal</keyword>
<dbReference type="AlphaFoldDB" id="A0A834VD95"/>
<protein>
    <submittedName>
        <fullName evidence="2 3">Uncharacterized protein</fullName>
    </submittedName>
</protein>
<feature type="chain" id="PRO_5038316191" evidence="1">
    <location>
        <begin position="29"/>
        <end position="107"/>
    </location>
</feature>
<feature type="signal peptide" evidence="1">
    <location>
        <begin position="1"/>
        <end position="28"/>
    </location>
</feature>
<reference evidence="4" key="1">
    <citation type="journal article" date="2020" name="PLoS Negl. Trop. Dis.">
        <title>High-quality nuclear genome for Sarcoptes scabiei-A critical resource for a neglected parasite.</title>
        <authorList>
            <person name="Korhonen P.K."/>
            <person name="Gasser R.B."/>
            <person name="Ma G."/>
            <person name="Wang T."/>
            <person name="Stroehlein A.J."/>
            <person name="Young N.D."/>
            <person name="Ang C.S."/>
            <person name="Fernando D.D."/>
            <person name="Lu H.C."/>
            <person name="Taylor S."/>
            <person name="Reynolds S.L."/>
            <person name="Mofiz E."/>
            <person name="Najaraj S.H."/>
            <person name="Gowda H."/>
            <person name="Madugundu A."/>
            <person name="Renuse S."/>
            <person name="Holt D."/>
            <person name="Pandey A."/>
            <person name="Papenfuss A.T."/>
            <person name="Fischer K."/>
        </authorList>
    </citation>
    <scope>NUCLEOTIDE SEQUENCE [LARGE SCALE GENOMIC DNA]</scope>
</reference>
<sequence length="107" mass="11394">MASNKSVMRMGFATVAIVLLSQIDSIMAGDKHEDTIILGGDHGCGPKLLYKSGGKKKGDILLMNGDCKKKKQTHYIPYPVYHSYGGYGDSGYGGHDSGYGGGYGGHY</sequence>
<evidence type="ECO:0000256" key="1">
    <source>
        <dbReference type="SAM" id="SignalP"/>
    </source>
</evidence>
<organism evidence="2">
    <name type="scientific">Sarcoptes scabiei</name>
    <name type="common">Itch mite</name>
    <name type="synonym">Acarus scabiei</name>
    <dbReference type="NCBI Taxonomy" id="52283"/>
    <lineage>
        <taxon>Eukaryota</taxon>
        <taxon>Metazoa</taxon>
        <taxon>Ecdysozoa</taxon>
        <taxon>Arthropoda</taxon>
        <taxon>Chelicerata</taxon>
        <taxon>Arachnida</taxon>
        <taxon>Acari</taxon>
        <taxon>Acariformes</taxon>
        <taxon>Sarcoptiformes</taxon>
        <taxon>Astigmata</taxon>
        <taxon>Psoroptidia</taxon>
        <taxon>Sarcoptoidea</taxon>
        <taxon>Sarcoptidae</taxon>
        <taxon>Sarcoptinae</taxon>
        <taxon>Sarcoptes</taxon>
    </lineage>
</organism>